<sequence length="135" mass="15499">MRSFIILVSLSALVAAYDGPIHIPVIGSEGVPVEPLEVQEARTQHLLQRAAVAAERGYYHHQHLRTRREIFEESAENYVPPMNTPQVQMAREAYLAQAFSRYPKSFFTRDFMASPFLTPSAANDYKIVNHYQRNY</sequence>
<accession>A0ABM1NIF9</accession>
<proteinExistence type="predicted"/>
<feature type="chain" id="PRO_5046332297" evidence="1">
    <location>
        <begin position="17"/>
        <end position="135"/>
    </location>
</feature>
<reference evidence="3" key="1">
    <citation type="submission" date="2025-08" db="UniProtKB">
        <authorList>
            <consortium name="RefSeq"/>
        </authorList>
    </citation>
    <scope>IDENTIFICATION</scope>
    <source>
        <tissue evidence="3">Whole Larva</tissue>
    </source>
</reference>
<keyword evidence="1" id="KW-0732">Signal</keyword>
<keyword evidence="2" id="KW-1185">Reference proteome</keyword>
<protein>
    <submittedName>
        <fullName evidence="3">Uncharacterized protein LOC108569536</fullName>
    </submittedName>
</protein>
<name>A0ABM1NIF9_NICVS</name>
<gene>
    <name evidence="3" type="primary">LOC108569536</name>
</gene>
<evidence type="ECO:0000313" key="3">
    <source>
        <dbReference type="RefSeq" id="XP_017786609.1"/>
    </source>
</evidence>
<dbReference type="RefSeq" id="XP_017786609.1">
    <property type="nucleotide sequence ID" value="XM_017931120.1"/>
</dbReference>
<dbReference type="Proteomes" id="UP000695000">
    <property type="component" value="Unplaced"/>
</dbReference>
<evidence type="ECO:0000256" key="1">
    <source>
        <dbReference type="SAM" id="SignalP"/>
    </source>
</evidence>
<evidence type="ECO:0000313" key="2">
    <source>
        <dbReference type="Proteomes" id="UP000695000"/>
    </source>
</evidence>
<dbReference type="GeneID" id="108569536"/>
<feature type="signal peptide" evidence="1">
    <location>
        <begin position="1"/>
        <end position="16"/>
    </location>
</feature>
<organism evidence="2 3">
    <name type="scientific">Nicrophorus vespilloides</name>
    <name type="common">Boreal carrion beetle</name>
    <dbReference type="NCBI Taxonomy" id="110193"/>
    <lineage>
        <taxon>Eukaryota</taxon>
        <taxon>Metazoa</taxon>
        <taxon>Ecdysozoa</taxon>
        <taxon>Arthropoda</taxon>
        <taxon>Hexapoda</taxon>
        <taxon>Insecta</taxon>
        <taxon>Pterygota</taxon>
        <taxon>Neoptera</taxon>
        <taxon>Endopterygota</taxon>
        <taxon>Coleoptera</taxon>
        <taxon>Polyphaga</taxon>
        <taxon>Staphyliniformia</taxon>
        <taxon>Silphidae</taxon>
        <taxon>Nicrophorinae</taxon>
        <taxon>Nicrophorus</taxon>
    </lineage>
</organism>